<evidence type="ECO:0000313" key="3">
    <source>
        <dbReference type="Proteomes" id="UP001219355"/>
    </source>
</evidence>
<organism evidence="2 3">
    <name type="scientific">Emydomyces testavorans</name>
    <dbReference type="NCBI Taxonomy" id="2070801"/>
    <lineage>
        <taxon>Eukaryota</taxon>
        <taxon>Fungi</taxon>
        <taxon>Dikarya</taxon>
        <taxon>Ascomycota</taxon>
        <taxon>Pezizomycotina</taxon>
        <taxon>Eurotiomycetes</taxon>
        <taxon>Eurotiomycetidae</taxon>
        <taxon>Onygenales</taxon>
        <taxon>Nannizziopsiaceae</taxon>
        <taxon>Emydomyces</taxon>
    </lineage>
</organism>
<evidence type="ECO:0000313" key="2">
    <source>
        <dbReference type="EMBL" id="WEW60421.1"/>
    </source>
</evidence>
<dbReference type="EMBL" id="CP120630">
    <property type="protein sequence ID" value="WEW60421.1"/>
    <property type="molecule type" value="Genomic_DNA"/>
</dbReference>
<sequence>MARPSDRWNGFAHVKRVCQQYQQMENIISSTNFKYLTERALEARNRHQDSLAQNITCRIDSECFASGFNNVIFEVAFSDGVFWIARVQHQSNMEEEMDSILSEVATMEVVKENTNIPVPRVFDYDISAKNPFGYSYITMEYLEGHTLDGMLAKAVPAQYLQKVAEQFANVLFELQNLSFDRIGHFSCDNNSRNRPELIPDDSSQSSTSLEYFYTQRQEENREALSMHPNDPEWLTACWVLKTAIPHIIIENRVHGPFHLCHMDLHYGNLLFDDEFNLTGVLDWTSAQTVPLERLAVTPELITFPGLSEEENRPIVKFKELVVQALQEREHARALAHHTRGETATTLSQFLSSKRAEITHRCTYSFPHRALWDGELVAKLIYGDVVSWGQLKKIYGSMPYF</sequence>
<dbReference type="Pfam" id="PF01636">
    <property type="entry name" value="APH"/>
    <property type="match status" value="1"/>
</dbReference>
<proteinExistence type="predicted"/>
<dbReference type="Proteomes" id="UP001219355">
    <property type="component" value="Chromosome 4"/>
</dbReference>
<feature type="domain" description="Aminoglycoside phosphotransferase" evidence="1">
    <location>
        <begin position="64"/>
        <end position="287"/>
    </location>
</feature>
<dbReference type="PANTHER" id="PTHR21310">
    <property type="entry name" value="AMINOGLYCOSIDE PHOSPHOTRANSFERASE-RELATED-RELATED"/>
    <property type="match status" value="1"/>
</dbReference>
<dbReference type="Gene3D" id="3.90.1200.10">
    <property type="match status" value="1"/>
</dbReference>
<reference evidence="2" key="1">
    <citation type="submission" date="2023-03" db="EMBL/GenBank/DDBJ databases">
        <title>Emydomyces testavorans Genome Sequence.</title>
        <authorList>
            <person name="Hoyer L."/>
        </authorList>
    </citation>
    <scope>NUCLEOTIDE SEQUENCE</scope>
    <source>
        <strain evidence="2">16-2883</strain>
    </source>
</reference>
<dbReference type="AlphaFoldDB" id="A0AAF0DKF8"/>
<gene>
    <name evidence="2" type="ORF">PRK78_005907</name>
</gene>
<dbReference type="InterPro" id="IPR002575">
    <property type="entry name" value="Aminoglycoside_PTrfase"/>
</dbReference>
<dbReference type="InterPro" id="IPR011009">
    <property type="entry name" value="Kinase-like_dom_sf"/>
</dbReference>
<accession>A0AAF0DKF8</accession>
<protein>
    <recommendedName>
        <fullName evidence="1">Aminoglycoside phosphotransferase domain-containing protein</fullName>
    </recommendedName>
</protein>
<dbReference type="Gene3D" id="3.30.200.20">
    <property type="entry name" value="Phosphorylase Kinase, domain 1"/>
    <property type="match status" value="1"/>
</dbReference>
<dbReference type="PANTHER" id="PTHR21310:SF15">
    <property type="entry name" value="AMINOGLYCOSIDE PHOSPHOTRANSFERASE DOMAIN-CONTAINING PROTEIN"/>
    <property type="match status" value="1"/>
</dbReference>
<dbReference type="SUPFAM" id="SSF56112">
    <property type="entry name" value="Protein kinase-like (PK-like)"/>
    <property type="match status" value="1"/>
</dbReference>
<name>A0AAF0DKF8_9EURO</name>
<dbReference type="InterPro" id="IPR051678">
    <property type="entry name" value="AGP_Transferase"/>
</dbReference>
<keyword evidence="3" id="KW-1185">Reference proteome</keyword>
<evidence type="ECO:0000259" key="1">
    <source>
        <dbReference type="Pfam" id="PF01636"/>
    </source>
</evidence>